<accession>A0ABS5QD74</accession>
<evidence type="ECO:0000313" key="2">
    <source>
        <dbReference type="EMBL" id="MBS7810543.1"/>
    </source>
</evidence>
<organism evidence="2 3">
    <name type="scientific">Roseococcus pinisoli</name>
    <dbReference type="NCBI Taxonomy" id="2835040"/>
    <lineage>
        <taxon>Bacteria</taxon>
        <taxon>Pseudomonadati</taxon>
        <taxon>Pseudomonadota</taxon>
        <taxon>Alphaproteobacteria</taxon>
        <taxon>Acetobacterales</taxon>
        <taxon>Roseomonadaceae</taxon>
        <taxon>Roseococcus</taxon>
    </lineage>
</organism>
<name>A0ABS5QD74_9PROT</name>
<dbReference type="Proteomes" id="UP000766336">
    <property type="component" value="Unassembled WGS sequence"/>
</dbReference>
<feature type="region of interest" description="Disordered" evidence="1">
    <location>
        <begin position="54"/>
        <end position="74"/>
    </location>
</feature>
<evidence type="ECO:0000313" key="3">
    <source>
        <dbReference type="Proteomes" id="UP000766336"/>
    </source>
</evidence>
<evidence type="ECO:0000256" key="1">
    <source>
        <dbReference type="SAM" id="MobiDB-lite"/>
    </source>
</evidence>
<reference evidence="2 3" key="1">
    <citation type="submission" date="2021-05" db="EMBL/GenBank/DDBJ databases">
        <title>Roseococcus sp. XZZS9, whole genome shotgun sequencing project.</title>
        <authorList>
            <person name="Zhao G."/>
            <person name="Shen L."/>
        </authorList>
    </citation>
    <scope>NUCLEOTIDE SEQUENCE [LARGE SCALE GENOMIC DNA]</scope>
    <source>
        <strain evidence="2 3">XZZS9</strain>
    </source>
</reference>
<dbReference type="RefSeq" id="WP_213669156.1">
    <property type="nucleotide sequence ID" value="NZ_JAHCDA010000001.1"/>
</dbReference>
<comment type="caution">
    <text evidence="2">The sequence shown here is derived from an EMBL/GenBank/DDBJ whole genome shotgun (WGS) entry which is preliminary data.</text>
</comment>
<dbReference type="EMBL" id="JAHCDA010000001">
    <property type="protein sequence ID" value="MBS7810543.1"/>
    <property type="molecule type" value="Genomic_DNA"/>
</dbReference>
<protein>
    <recommendedName>
        <fullName evidence="4">HTH cro/C1-type domain-containing protein</fullName>
    </recommendedName>
</protein>
<evidence type="ECO:0008006" key="4">
    <source>
        <dbReference type="Google" id="ProtNLM"/>
    </source>
</evidence>
<sequence length="152" mass="16686">MSSTITVPRALYDMFGGELEARVAAFVTALEAHQLTVGEPAPVEHEVVEALARSGAEIEIEEPPATNQPEPDPFPPLTARQLRLWLLARGITRAMVEAALANLPEPDREVAEIEWEYSTQYLRSHRLIDLFGALFDLSPADIDAGWPEAAAL</sequence>
<proteinExistence type="predicted"/>
<gene>
    <name evidence="2" type="ORF">KHU32_06315</name>
</gene>
<keyword evidence="3" id="KW-1185">Reference proteome</keyword>